<keyword evidence="4 6" id="KW-1133">Transmembrane helix</keyword>
<dbReference type="AlphaFoldDB" id="A0A1M7Y345"/>
<comment type="subcellular location">
    <subcellularLocation>
        <location evidence="1">Cell membrane</location>
        <topology evidence="1">Multi-pass membrane protein</topology>
    </subcellularLocation>
</comment>
<feature type="transmembrane region" description="Helical" evidence="6">
    <location>
        <begin position="12"/>
        <end position="29"/>
    </location>
</feature>
<evidence type="ECO:0000256" key="1">
    <source>
        <dbReference type="ARBA" id="ARBA00004651"/>
    </source>
</evidence>
<feature type="transmembrane region" description="Helical" evidence="6">
    <location>
        <begin position="83"/>
        <end position="104"/>
    </location>
</feature>
<evidence type="ECO:0000256" key="3">
    <source>
        <dbReference type="ARBA" id="ARBA00022692"/>
    </source>
</evidence>
<proteinExistence type="predicted"/>
<dbReference type="Proteomes" id="UP000184603">
    <property type="component" value="Unassembled WGS sequence"/>
</dbReference>
<evidence type="ECO:0000256" key="4">
    <source>
        <dbReference type="ARBA" id="ARBA00022989"/>
    </source>
</evidence>
<evidence type="ECO:0000313" key="7">
    <source>
        <dbReference type="EMBL" id="SHO46187.1"/>
    </source>
</evidence>
<feature type="transmembrane region" description="Helical" evidence="6">
    <location>
        <begin position="110"/>
        <end position="131"/>
    </location>
</feature>
<dbReference type="OrthoDB" id="5432189at2"/>
<keyword evidence="2" id="KW-1003">Cell membrane</keyword>
<dbReference type="STRING" id="1121416.SAMN02745220_01349"/>
<protein>
    <submittedName>
        <fullName evidence="7">ATP synthase I chain</fullName>
    </submittedName>
</protein>
<dbReference type="EMBL" id="FRFE01000005">
    <property type="protein sequence ID" value="SHO46187.1"/>
    <property type="molecule type" value="Genomic_DNA"/>
</dbReference>
<keyword evidence="5 6" id="KW-0472">Membrane</keyword>
<feature type="transmembrane region" description="Helical" evidence="6">
    <location>
        <begin position="35"/>
        <end position="52"/>
    </location>
</feature>
<dbReference type="InterPro" id="IPR005598">
    <property type="entry name" value="ATP_synth_I"/>
</dbReference>
<keyword evidence="3 6" id="KW-0812">Transmembrane</keyword>
<reference evidence="7 8" key="1">
    <citation type="submission" date="2016-12" db="EMBL/GenBank/DDBJ databases">
        <authorList>
            <person name="Song W.-J."/>
            <person name="Kurnit D.M."/>
        </authorList>
    </citation>
    <scope>NUCLEOTIDE SEQUENCE [LARGE SCALE GENOMIC DNA]</scope>
    <source>
        <strain evidence="7 8">DSM 18488</strain>
    </source>
</reference>
<evidence type="ECO:0000313" key="8">
    <source>
        <dbReference type="Proteomes" id="UP000184603"/>
    </source>
</evidence>
<keyword evidence="8" id="KW-1185">Reference proteome</keyword>
<evidence type="ECO:0000256" key="6">
    <source>
        <dbReference type="SAM" id="Phobius"/>
    </source>
</evidence>
<dbReference type="RefSeq" id="WP_073612692.1">
    <property type="nucleotide sequence ID" value="NZ_FRFE01000005.1"/>
</dbReference>
<dbReference type="GO" id="GO:0005886">
    <property type="term" value="C:plasma membrane"/>
    <property type="evidence" value="ECO:0007669"/>
    <property type="project" value="UniProtKB-SubCell"/>
</dbReference>
<gene>
    <name evidence="7" type="ORF">SAMN02745220_01349</name>
</gene>
<sequence length="140" mass="15958">MVKDIFSLQRMQVVSWIYLAVLTVGSLIFFSWTAAWSVLAGGMIAILSFWVSQRDLTGFLDSLVENPDKTEKEAKARFGKSGFLLRFWIRFIIIGVVVLLLIRFSSINTFGLILGLSTIVFTVTFTAVEIVRRYYFSGRR</sequence>
<evidence type="ECO:0000256" key="5">
    <source>
        <dbReference type="ARBA" id="ARBA00023136"/>
    </source>
</evidence>
<organism evidence="7 8">
    <name type="scientific">Desulfopila aestuarii DSM 18488</name>
    <dbReference type="NCBI Taxonomy" id="1121416"/>
    <lineage>
        <taxon>Bacteria</taxon>
        <taxon>Pseudomonadati</taxon>
        <taxon>Thermodesulfobacteriota</taxon>
        <taxon>Desulfobulbia</taxon>
        <taxon>Desulfobulbales</taxon>
        <taxon>Desulfocapsaceae</taxon>
        <taxon>Desulfopila</taxon>
    </lineage>
</organism>
<evidence type="ECO:0000256" key="2">
    <source>
        <dbReference type="ARBA" id="ARBA00022475"/>
    </source>
</evidence>
<accession>A0A1M7Y345</accession>
<dbReference type="Pfam" id="PF03899">
    <property type="entry name" value="ATP-synt_I"/>
    <property type="match status" value="1"/>
</dbReference>
<name>A0A1M7Y345_9BACT</name>